<dbReference type="OrthoDB" id="9782546at2"/>
<dbReference type="EMBL" id="CP001291">
    <property type="protein sequence ID" value="ACK72633.1"/>
    <property type="molecule type" value="Genomic_DNA"/>
</dbReference>
<evidence type="ECO:0000256" key="6">
    <source>
        <dbReference type="ARBA" id="ARBA00022679"/>
    </source>
</evidence>
<dbReference type="Pfam" id="PF02749">
    <property type="entry name" value="QRPTase_N"/>
    <property type="match status" value="1"/>
</dbReference>
<dbReference type="Gene3D" id="3.90.1170.20">
    <property type="entry name" value="Quinolinate phosphoribosyl transferase, N-terminal domain"/>
    <property type="match status" value="1"/>
</dbReference>
<dbReference type="InterPro" id="IPR013785">
    <property type="entry name" value="Aldolase_TIM"/>
</dbReference>
<dbReference type="HOGENOM" id="CLU_039622_2_1_3"/>
<feature type="domain" description="Quinolinate phosphoribosyl transferase N-terminal" evidence="10">
    <location>
        <begin position="21"/>
        <end position="104"/>
    </location>
</feature>
<dbReference type="STRING" id="65393.PCC7424_4264"/>
<dbReference type="PANTHER" id="PTHR32179">
    <property type="entry name" value="NICOTINATE-NUCLEOTIDE PYROPHOSPHORYLASE [CARBOXYLATING]"/>
    <property type="match status" value="1"/>
</dbReference>
<dbReference type="RefSeq" id="WP_015956218.1">
    <property type="nucleotide sequence ID" value="NC_011729.1"/>
</dbReference>
<organism evidence="11 12">
    <name type="scientific">Gloeothece citriformis (strain PCC 7424)</name>
    <name type="common">Cyanothece sp. (strain PCC 7424)</name>
    <dbReference type="NCBI Taxonomy" id="65393"/>
    <lineage>
        <taxon>Bacteria</taxon>
        <taxon>Bacillati</taxon>
        <taxon>Cyanobacteriota</taxon>
        <taxon>Cyanophyceae</taxon>
        <taxon>Oscillatoriophycideae</taxon>
        <taxon>Chroococcales</taxon>
        <taxon>Aphanothecaceae</taxon>
        <taxon>Gloeothece</taxon>
        <taxon>Gloeothece citriformis</taxon>
    </lineage>
</organism>
<dbReference type="InterPro" id="IPR006242">
    <property type="entry name" value="ModD"/>
</dbReference>
<dbReference type="AlphaFoldDB" id="B7K6T4"/>
<dbReference type="KEGG" id="cyc:PCC7424_4264"/>
<dbReference type="Gene3D" id="3.20.20.70">
    <property type="entry name" value="Aldolase class I"/>
    <property type="match status" value="1"/>
</dbReference>
<feature type="domain" description="Quinolinate phosphoribosyl transferase C-terminal" evidence="9">
    <location>
        <begin position="106"/>
        <end position="277"/>
    </location>
</feature>
<evidence type="ECO:0000259" key="9">
    <source>
        <dbReference type="Pfam" id="PF01729"/>
    </source>
</evidence>
<proteinExistence type="inferred from homology"/>
<evidence type="ECO:0000313" key="12">
    <source>
        <dbReference type="Proteomes" id="UP000002384"/>
    </source>
</evidence>
<evidence type="ECO:0000256" key="7">
    <source>
        <dbReference type="ARBA" id="ARBA00047445"/>
    </source>
</evidence>
<dbReference type="SUPFAM" id="SSF54675">
    <property type="entry name" value="Nicotinate/Quinolinate PRTase N-terminal domain-like"/>
    <property type="match status" value="1"/>
</dbReference>
<dbReference type="InterPro" id="IPR022412">
    <property type="entry name" value="Quinolinate_PRibosylTrfase_N"/>
</dbReference>
<dbReference type="GO" id="GO:0005737">
    <property type="term" value="C:cytoplasm"/>
    <property type="evidence" value="ECO:0007669"/>
    <property type="project" value="TreeGrafter"/>
</dbReference>
<evidence type="ECO:0000256" key="1">
    <source>
        <dbReference type="ARBA" id="ARBA00004893"/>
    </source>
</evidence>
<dbReference type="GO" id="GO:0034213">
    <property type="term" value="P:quinolinate catabolic process"/>
    <property type="evidence" value="ECO:0007669"/>
    <property type="project" value="TreeGrafter"/>
</dbReference>
<evidence type="ECO:0000256" key="5">
    <source>
        <dbReference type="ARBA" id="ARBA00022676"/>
    </source>
</evidence>
<accession>B7K6T4</accession>
<comment type="similarity">
    <text evidence="2 8">Belongs to the NadC/ModD family.</text>
</comment>
<evidence type="ECO:0000256" key="2">
    <source>
        <dbReference type="ARBA" id="ARBA00009400"/>
    </source>
</evidence>
<dbReference type="InterPro" id="IPR002638">
    <property type="entry name" value="Quinolinate_PRibosylTrfase_C"/>
</dbReference>
<dbReference type="InterPro" id="IPR036068">
    <property type="entry name" value="Nicotinate_pribotase-like_C"/>
</dbReference>
<dbReference type="FunFam" id="3.20.20.70:FF:000030">
    <property type="entry name" value="Nicotinate-nucleotide pyrophosphorylase, carboxylating"/>
    <property type="match status" value="1"/>
</dbReference>
<evidence type="ECO:0000259" key="10">
    <source>
        <dbReference type="Pfam" id="PF02749"/>
    </source>
</evidence>
<dbReference type="Pfam" id="PF01729">
    <property type="entry name" value="QRPTase_C"/>
    <property type="match status" value="1"/>
</dbReference>
<keyword evidence="6 8" id="KW-0808">Transferase</keyword>
<sequence>MNIISDQYLWQLLQEDVPYFDLTTHGLGIGDRFGTITYTTRAETTLCCTEEAANLLKKAGAEVSLMLPTGYHANQGVTFLSATGNASSLHIAWKCSQNLLEYACGVATKTHQLVQLAQQSNPEVMLYTTRKSIPGTKPIAIKAILAGGAYPHRLGISETILIFEQHLIFLGGIEGLCQQLGELKRKVKEKKILVEVTDISEALRLAEAKIDGIQFDKMQANDLAEIVPKLKSIHPSLMILAAGGINETNITEYATTGVDGLVLTAPYYGKPADISVKMTSG</sequence>
<dbReference type="NCBIfam" id="TIGR01334">
    <property type="entry name" value="modD"/>
    <property type="match status" value="1"/>
</dbReference>
<dbReference type="InterPro" id="IPR027277">
    <property type="entry name" value="NadC/ModD"/>
</dbReference>
<evidence type="ECO:0000256" key="3">
    <source>
        <dbReference type="ARBA" id="ARBA00011944"/>
    </source>
</evidence>
<dbReference type="EC" id="2.4.2.19" evidence="3"/>
<protein>
    <recommendedName>
        <fullName evidence="4">Putative pyrophosphorylase ModD</fullName>
        <ecNumber evidence="3">2.4.2.19</ecNumber>
    </recommendedName>
</protein>
<dbReference type="GO" id="GO:0004514">
    <property type="term" value="F:nicotinate-nucleotide diphosphorylase (carboxylating) activity"/>
    <property type="evidence" value="ECO:0007669"/>
    <property type="project" value="UniProtKB-EC"/>
</dbReference>
<dbReference type="Proteomes" id="UP000002384">
    <property type="component" value="Chromosome"/>
</dbReference>
<keyword evidence="5 8" id="KW-0328">Glycosyltransferase</keyword>
<reference evidence="12" key="1">
    <citation type="journal article" date="2011" name="MBio">
        <title>Novel metabolic attributes of the genus Cyanothece, comprising a group of unicellular nitrogen-fixing Cyanobacteria.</title>
        <authorList>
            <person name="Bandyopadhyay A."/>
            <person name="Elvitigala T."/>
            <person name="Welsh E."/>
            <person name="Stockel J."/>
            <person name="Liberton M."/>
            <person name="Min H."/>
            <person name="Sherman L.A."/>
            <person name="Pakrasi H.B."/>
        </authorList>
    </citation>
    <scope>NUCLEOTIDE SEQUENCE [LARGE SCALE GENOMIC DNA]</scope>
    <source>
        <strain evidence="12">PCC 7424</strain>
    </source>
</reference>
<evidence type="ECO:0000256" key="4">
    <source>
        <dbReference type="ARBA" id="ARBA00019205"/>
    </source>
</evidence>
<dbReference type="InterPro" id="IPR037128">
    <property type="entry name" value="Quinolinate_PRibosylTase_N_sf"/>
</dbReference>
<dbReference type="SUPFAM" id="SSF51690">
    <property type="entry name" value="Nicotinate/Quinolinate PRTase C-terminal domain-like"/>
    <property type="match status" value="1"/>
</dbReference>
<dbReference type="CDD" id="cd01573">
    <property type="entry name" value="modD_like"/>
    <property type="match status" value="1"/>
</dbReference>
<evidence type="ECO:0000313" key="11">
    <source>
        <dbReference type="EMBL" id="ACK72633.1"/>
    </source>
</evidence>
<comment type="pathway">
    <text evidence="1">Cofactor biosynthesis; NAD(+) biosynthesis; nicotinate D-ribonucleotide from quinolinate: step 1/1.</text>
</comment>
<evidence type="ECO:0000256" key="8">
    <source>
        <dbReference type="PIRNR" id="PIRNR006250"/>
    </source>
</evidence>
<dbReference type="PANTHER" id="PTHR32179:SF4">
    <property type="entry name" value="PYROPHOSPHORYLASE MODD-RELATED"/>
    <property type="match status" value="1"/>
</dbReference>
<dbReference type="eggNOG" id="COG0157">
    <property type="taxonomic scope" value="Bacteria"/>
</dbReference>
<gene>
    <name evidence="11" type="ordered locus">PCC7424_4264</name>
</gene>
<dbReference type="GO" id="GO:0009435">
    <property type="term" value="P:NAD+ biosynthetic process"/>
    <property type="evidence" value="ECO:0007669"/>
    <property type="project" value="InterPro"/>
</dbReference>
<keyword evidence="12" id="KW-1185">Reference proteome</keyword>
<dbReference type="PIRSF" id="PIRSF006250">
    <property type="entry name" value="NadC_ModD"/>
    <property type="match status" value="1"/>
</dbReference>
<name>B7K6T4_GLOC7</name>
<comment type="catalytic activity">
    <reaction evidence="7">
        <text>nicotinate beta-D-ribonucleotide + CO2 + diphosphate = quinolinate + 5-phospho-alpha-D-ribose 1-diphosphate + 2 H(+)</text>
        <dbReference type="Rhea" id="RHEA:12733"/>
        <dbReference type="ChEBI" id="CHEBI:15378"/>
        <dbReference type="ChEBI" id="CHEBI:16526"/>
        <dbReference type="ChEBI" id="CHEBI:29959"/>
        <dbReference type="ChEBI" id="CHEBI:33019"/>
        <dbReference type="ChEBI" id="CHEBI:57502"/>
        <dbReference type="ChEBI" id="CHEBI:58017"/>
        <dbReference type="EC" id="2.4.2.19"/>
    </reaction>
</comment>